<dbReference type="AlphaFoldDB" id="A0AA88YJ87"/>
<organism evidence="3 4">
    <name type="scientific">Pinctada imbricata</name>
    <name type="common">Atlantic pearl-oyster</name>
    <name type="synonym">Pinctada martensii</name>
    <dbReference type="NCBI Taxonomy" id="66713"/>
    <lineage>
        <taxon>Eukaryota</taxon>
        <taxon>Metazoa</taxon>
        <taxon>Spiralia</taxon>
        <taxon>Lophotrochozoa</taxon>
        <taxon>Mollusca</taxon>
        <taxon>Bivalvia</taxon>
        <taxon>Autobranchia</taxon>
        <taxon>Pteriomorphia</taxon>
        <taxon>Pterioida</taxon>
        <taxon>Pterioidea</taxon>
        <taxon>Pteriidae</taxon>
        <taxon>Pinctada</taxon>
    </lineage>
</organism>
<dbReference type="GO" id="GO:0140284">
    <property type="term" value="C:endoplasmic reticulum-endosome membrane contact site"/>
    <property type="evidence" value="ECO:0007669"/>
    <property type="project" value="TreeGrafter"/>
</dbReference>
<proteinExistence type="predicted"/>
<dbReference type="PANTHER" id="PTHR46121">
    <property type="entry name" value="STEROIDOGENIC ACUTE REGULATORY PROTEIN-LIKE"/>
    <property type="match status" value="1"/>
</dbReference>
<name>A0AA88YJ87_PINIB</name>
<evidence type="ECO:0000313" key="4">
    <source>
        <dbReference type="Proteomes" id="UP001186944"/>
    </source>
</evidence>
<keyword evidence="4" id="KW-1185">Reference proteome</keyword>
<dbReference type="InterPro" id="IPR051869">
    <property type="entry name" value="STARD3"/>
</dbReference>
<feature type="compositionally biased region" description="Basic and acidic residues" evidence="1">
    <location>
        <begin position="1"/>
        <end position="19"/>
    </location>
</feature>
<accession>A0AA88YJ87</accession>
<reference evidence="3" key="1">
    <citation type="submission" date="2019-08" db="EMBL/GenBank/DDBJ databases">
        <title>The improved chromosome-level genome for the pearl oyster Pinctada fucata martensii using PacBio sequencing and Hi-C.</title>
        <authorList>
            <person name="Zheng Z."/>
        </authorList>
    </citation>
    <scope>NUCLEOTIDE SEQUENCE</scope>
    <source>
        <strain evidence="3">ZZ-2019</strain>
        <tissue evidence="3">Adductor muscle</tissue>
    </source>
</reference>
<evidence type="ECO:0000256" key="1">
    <source>
        <dbReference type="SAM" id="MobiDB-lite"/>
    </source>
</evidence>
<dbReference type="InterPro" id="IPR000799">
    <property type="entry name" value="StAR-like"/>
</dbReference>
<evidence type="ECO:0000259" key="2">
    <source>
        <dbReference type="PROSITE" id="PS50848"/>
    </source>
</evidence>
<dbReference type="GO" id="GO:0008289">
    <property type="term" value="F:lipid binding"/>
    <property type="evidence" value="ECO:0007669"/>
    <property type="project" value="InterPro"/>
</dbReference>
<dbReference type="PANTHER" id="PTHR46121:SF4">
    <property type="entry name" value="STEROIDOGENIC ACUTE REGULATORY PROTEIN-LIKE"/>
    <property type="match status" value="1"/>
</dbReference>
<dbReference type="SUPFAM" id="SSF55961">
    <property type="entry name" value="Bet v1-like"/>
    <property type="match status" value="1"/>
</dbReference>
<dbReference type="EMBL" id="VSWD01000003">
    <property type="protein sequence ID" value="KAK3106259.1"/>
    <property type="molecule type" value="Genomic_DNA"/>
</dbReference>
<comment type="caution">
    <text evidence="3">The sequence shown here is derived from an EMBL/GenBank/DDBJ whole genome shotgun (WGS) entry which is preliminary data.</text>
</comment>
<dbReference type="InterPro" id="IPR002913">
    <property type="entry name" value="START_lipid-bd_dom"/>
</dbReference>
<dbReference type="Proteomes" id="UP001186944">
    <property type="component" value="Unassembled WGS sequence"/>
</dbReference>
<dbReference type="Gene3D" id="3.30.530.20">
    <property type="match status" value="1"/>
</dbReference>
<dbReference type="GO" id="GO:0005789">
    <property type="term" value="C:endoplasmic reticulum membrane"/>
    <property type="evidence" value="ECO:0007669"/>
    <property type="project" value="TreeGrafter"/>
</dbReference>
<dbReference type="PROSITE" id="PS50848">
    <property type="entry name" value="START"/>
    <property type="match status" value="1"/>
</dbReference>
<feature type="region of interest" description="Disordered" evidence="1">
    <location>
        <begin position="1"/>
        <end position="47"/>
    </location>
</feature>
<protein>
    <recommendedName>
        <fullName evidence="2">START domain-containing protein</fullName>
    </recommendedName>
</protein>
<dbReference type="InterPro" id="IPR023393">
    <property type="entry name" value="START-like_dom_sf"/>
</dbReference>
<evidence type="ECO:0000313" key="3">
    <source>
        <dbReference type="EMBL" id="KAK3106259.1"/>
    </source>
</evidence>
<dbReference type="PRINTS" id="PR00978">
    <property type="entry name" value="STARPROTEIN"/>
</dbReference>
<sequence>MRLRGGDVSERTALLRDPESASYSTEYNRFHTPVDSPVGSDSDTDETTYHHAHSRLHSHVRSSSCSSLNSILGTRDQEYVQKAHETMDALWDMMKNQEGWAIEKEKPGVGVIKSRPSKISRGKGYKLEAIVNISPIKLWEDTITDLPNQPNWNPTLLEARTLQVLDDTTEISYTIANEAAGGIVSARDFINVRHWDEREGVYLIALNGVKYDDMPEQKKYVR</sequence>
<feature type="domain" description="START" evidence="2">
    <location>
        <begin position="96"/>
        <end position="222"/>
    </location>
</feature>
<gene>
    <name evidence="3" type="ORF">FSP39_016222</name>
</gene>
<dbReference type="GO" id="GO:0005765">
    <property type="term" value="C:lysosomal membrane"/>
    <property type="evidence" value="ECO:0007669"/>
    <property type="project" value="TreeGrafter"/>
</dbReference>
<dbReference type="GO" id="GO:0031902">
    <property type="term" value="C:late endosome membrane"/>
    <property type="evidence" value="ECO:0007669"/>
    <property type="project" value="TreeGrafter"/>
</dbReference>
<dbReference type="GO" id="GO:0099044">
    <property type="term" value="P:vesicle tethering to endoplasmic reticulum"/>
    <property type="evidence" value="ECO:0007669"/>
    <property type="project" value="TreeGrafter"/>
</dbReference>
<dbReference type="Pfam" id="PF01852">
    <property type="entry name" value="START"/>
    <property type="match status" value="1"/>
</dbReference>